<feature type="transmembrane region" description="Helical" evidence="1">
    <location>
        <begin position="132"/>
        <end position="156"/>
    </location>
</feature>
<feature type="transmembrane region" description="Helical" evidence="1">
    <location>
        <begin position="93"/>
        <end position="120"/>
    </location>
</feature>
<protein>
    <submittedName>
        <fullName evidence="2">ABC-2 family transporter protein</fullName>
    </submittedName>
</protein>
<reference evidence="2 4" key="1">
    <citation type="journal article" date="2015" name="Biotechnol. Bioeng.">
        <title>Genome sequence and phenotypic characterization of Caulobacter segnis.</title>
        <authorList>
            <person name="Patel S."/>
            <person name="Fletcher B."/>
            <person name="Scott D.C."/>
            <person name="Ely B."/>
        </authorList>
    </citation>
    <scope>NUCLEOTIDE SEQUENCE [LARGE SCALE GENOMIC DNA]</scope>
    <source>
        <strain evidence="2 4">PS02</strain>
    </source>
</reference>
<keyword evidence="1" id="KW-0812">Transmembrane</keyword>
<keyword evidence="5" id="KW-1185">Reference proteome</keyword>
<feature type="transmembrane region" description="Helical" evidence="1">
    <location>
        <begin position="227"/>
        <end position="248"/>
    </location>
</feature>
<dbReference type="NCBIfam" id="TIGR03733">
    <property type="entry name" value="lanti_perm_MutG"/>
    <property type="match status" value="1"/>
</dbReference>
<evidence type="ECO:0000313" key="4">
    <source>
        <dbReference type="Proteomes" id="UP000077384"/>
    </source>
</evidence>
<evidence type="ECO:0000313" key="3">
    <source>
        <dbReference type="EMBL" id="OBR90558.1"/>
    </source>
</evidence>
<keyword evidence="1" id="KW-1133">Transmembrane helix</keyword>
<name>A0A166RV80_9CLOT</name>
<reference evidence="3 5" key="2">
    <citation type="journal article" date="2016" name="Front. Microbiol.">
        <title>Industrial Acetogenic Biocatalysts: A Comparative Metabolic and Genomic Analysis.</title>
        <authorList>
            <person name="Bengelsdorf F."/>
            <person name="Poehlein A."/>
            <person name="Sonja S."/>
            <person name="Erz C."/>
            <person name="Hummel T."/>
            <person name="Hoffmeister S."/>
            <person name="Daniel R."/>
            <person name="Durre P."/>
        </authorList>
    </citation>
    <scope>NUCLEOTIDE SEQUENCE [LARGE SCALE GENOMIC DNA]</scope>
    <source>
        <strain evidence="3 5">PTA-10522</strain>
    </source>
</reference>
<dbReference type="RefSeq" id="WP_063601881.1">
    <property type="nucleotide sequence ID" value="NZ_LITQ01000027.1"/>
</dbReference>
<sequence>MIEFWHSYKAEFFKNKHSIFLRAHIVLPFLLVCLMTFTRLGKSNDLGVFGNFFKLMGFAFSLLAAVLCSLIADQEKQAGHCQIMLSKFSHKATSFISQLCMLLTMCLGAIFFAILLFFISMKLILRVNSINYLLYFKTGAFIFLCVIFLYSLYLILAYHFNTAVCNITGFAGVIICAVASTGQGDSVWMFLPWVWPIRFINFIVMSQYKLQGKILPKEIFFSYTQNGLNVGLTSMVIMTICCVIFYMFSFHFWEGRQK</sequence>
<keyword evidence="1" id="KW-0472">Membrane</keyword>
<dbReference type="Proteomes" id="UP000093694">
    <property type="component" value="Unassembled WGS sequence"/>
</dbReference>
<dbReference type="CDD" id="cd21808">
    <property type="entry name" value="ABC-2_lan_permease_MutG"/>
    <property type="match status" value="1"/>
</dbReference>
<dbReference type="Proteomes" id="UP000077384">
    <property type="component" value="Unassembled WGS sequence"/>
</dbReference>
<dbReference type="EMBL" id="LROR01000089">
    <property type="protein sequence ID" value="OBR90558.1"/>
    <property type="molecule type" value="Genomic_DNA"/>
</dbReference>
<feature type="transmembrane region" description="Helical" evidence="1">
    <location>
        <begin position="20"/>
        <end position="40"/>
    </location>
</feature>
<feature type="transmembrane region" description="Helical" evidence="1">
    <location>
        <begin position="163"/>
        <end position="181"/>
    </location>
</feature>
<dbReference type="AlphaFoldDB" id="A0A166RV80"/>
<organism evidence="2 4">
    <name type="scientific">Clostridium coskatii</name>
    <dbReference type="NCBI Taxonomy" id="1705578"/>
    <lineage>
        <taxon>Bacteria</taxon>
        <taxon>Bacillati</taxon>
        <taxon>Bacillota</taxon>
        <taxon>Clostridia</taxon>
        <taxon>Eubacteriales</taxon>
        <taxon>Clostridiaceae</taxon>
        <taxon>Clostridium</taxon>
    </lineage>
</organism>
<dbReference type="PATRIC" id="fig|1705578.3.peg.2071"/>
<feature type="transmembrane region" description="Helical" evidence="1">
    <location>
        <begin position="52"/>
        <end position="72"/>
    </location>
</feature>
<dbReference type="EMBL" id="LITQ01000027">
    <property type="protein sequence ID" value="OAA91131.1"/>
    <property type="molecule type" value="Genomic_DNA"/>
</dbReference>
<evidence type="ECO:0000313" key="2">
    <source>
        <dbReference type="EMBL" id="OAA91131.1"/>
    </source>
</evidence>
<comment type="caution">
    <text evidence="2">The sequence shown here is derived from an EMBL/GenBank/DDBJ whole genome shotgun (WGS) entry which is preliminary data.</text>
</comment>
<evidence type="ECO:0000256" key="1">
    <source>
        <dbReference type="SAM" id="Phobius"/>
    </source>
</evidence>
<evidence type="ECO:0000313" key="5">
    <source>
        <dbReference type="Proteomes" id="UP000093694"/>
    </source>
</evidence>
<accession>A0A166RV80</accession>
<proteinExistence type="predicted"/>
<dbReference type="InterPro" id="IPR022294">
    <property type="entry name" value="ABC-transptr_permeasesu"/>
</dbReference>
<gene>
    <name evidence="3" type="ORF">CLCOS_39230</name>
    <name evidence="2" type="ORF">WX73_01822</name>
</gene>